<evidence type="ECO:0000313" key="1">
    <source>
        <dbReference type="EMBL" id="MFB6490816.1"/>
    </source>
</evidence>
<comment type="caution">
    <text evidence="1">The sequence shown here is derived from an EMBL/GenBank/DDBJ whole genome shotgun (WGS) entry which is preliminary data.</text>
</comment>
<evidence type="ECO:0000313" key="2">
    <source>
        <dbReference type="Proteomes" id="UP000033636"/>
    </source>
</evidence>
<organism evidence="1 2">
    <name type="scientific">Thermoproteus sp. AZ2</name>
    <dbReference type="NCBI Taxonomy" id="1609232"/>
    <lineage>
        <taxon>Archaea</taxon>
        <taxon>Thermoproteota</taxon>
        <taxon>Thermoprotei</taxon>
        <taxon>Thermoproteales</taxon>
        <taxon>Thermoproteaceae</taxon>
        <taxon>Thermoproteus</taxon>
    </lineage>
</organism>
<proteinExistence type="predicted"/>
<protein>
    <submittedName>
        <fullName evidence="1">FAD-dependent oxidoreductase</fullName>
    </submittedName>
</protein>
<reference evidence="1" key="1">
    <citation type="submission" date="2024-07" db="EMBL/GenBank/DDBJ databases">
        <title>Metagenome and Metagenome-Assembled Genomes of Archaea from a hot spring from the geothermal field of Los Azufres, Mexico.</title>
        <authorList>
            <person name="Marin-Paredes R."/>
            <person name="Martinez-Romero E."/>
            <person name="Servin-Garciduenas L.E."/>
        </authorList>
    </citation>
    <scope>NUCLEOTIDE SEQUENCE</scope>
</reference>
<accession>A0ACC6V238</accession>
<name>A0ACC6V238_9CREN</name>
<dbReference type="Proteomes" id="UP000033636">
    <property type="component" value="Unassembled WGS sequence"/>
</dbReference>
<dbReference type="EMBL" id="JZWT02000014">
    <property type="protein sequence ID" value="MFB6490816.1"/>
    <property type="molecule type" value="Genomic_DNA"/>
</dbReference>
<sequence length="429" mass="46292">MRFDAVIIGGGVNGVFAALDLSLRGLKVVLLERESIGSGTSGRMHGLLHSGARYAVTDPKAAVECAEENEVLAKIAPHAVEDTGGYFVAVDKEGLEFEEELIRGLRAANIRFREVDVGEALREEPNLSPEVKAVLEVPDKVVYAKDLLFGAAISAYREGALIIQGAEVVGFEIEGDKITGVKVEDKKTGDVKRVEGEVVLNAAGPWAGRVAAMAGIGVEVMPTMGVMVVYGRRLTRRVINRMRPPSDGDILLPYGSSSIMGTTAVVVEDPDSISISDEDVRFLTSEGAQMVPALAKAGVVRAYASVRPLIKMPGVDGREATRDFAIIKHEKPRNLITVIGGKFTTGRLVGERLADEAAKELGVDKQSRTKNYMLFGANPYSDVEQLDEEAKRMAASIKGSIDEERWRPAALAMLLRHISIKSREALGWP</sequence>
<gene>
    <name evidence="1" type="ORF">TU35_006185</name>
</gene>